<protein>
    <submittedName>
        <fullName evidence="2">Uncharacterized protein</fullName>
    </submittedName>
</protein>
<feature type="signal peptide" evidence="1">
    <location>
        <begin position="1"/>
        <end position="17"/>
    </location>
</feature>
<accession>A0A814J0A4</accession>
<dbReference type="AlphaFoldDB" id="A0A814J0A4"/>
<comment type="caution">
    <text evidence="2">The sequence shown here is derived from an EMBL/GenBank/DDBJ whole genome shotgun (WGS) entry which is preliminary data.</text>
</comment>
<evidence type="ECO:0000256" key="1">
    <source>
        <dbReference type="SAM" id="SignalP"/>
    </source>
</evidence>
<proteinExistence type="predicted"/>
<dbReference type="Proteomes" id="UP000663828">
    <property type="component" value="Unassembled WGS sequence"/>
</dbReference>
<name>A0A814J0A4_ADIRI</name>
<dbReference type="EMBL" id="CAJNOJ010000071">
    <property type="protein sequence ID" value="CAF1030198.1"/>
    <property type="molecule type" value="Genomic_DNA"/>
</dbReference>
<gene>
    <name evidence="2" type="ORF">EDS130_LOCUS16369</name>
    <name evidence="3" type="ORF">XAT740_LOCUS32413</name>
</gene>
<feature type="chain" id="PRO_5036224857" evidence="1">
    <location>
        <begin position="18"/>
        <end position="100"/>
    </location>
</feature>
<organism evidence="2 5">
    <name type="scientific">Adineta ricciae</name>
    <name type="common">Rotifer</name>
    <dbReference type="NCBI Taxonomy" id="249248"/>
    <lineage>
        <taxon>Eukaryota</taxon>
        <taxon>Metazoa</taxon>
        <taxon>Spiralia</taxon>
        <taxon>Gnathifera</taxon>
        <taxon>Rotifera</taxon>
        <taxon>Eurotatoria</taxon>
        <taxon>Bdelloidea</taxon>
        <taxon>Adinetida</taxon>
        <taxon>Adinetidae</taxon>
        <taxon>Adineta</taxon>
    </lineage>
</organism>
<sequence>MKCFLLFIAFAIATVSSSPTPIRRNSQNPSCDTIFCINEPAFCLCGFEETPNDPCCKHKCSTCPADFVLPWLNFEIAPLNFFPLGPLNFTGLNFNLLGRR</sequence>
<evidence type="ECO:0000313" key="3">
    <source>
        <dbReference type="EMBL" id="CAF1368625.1"/>
    </source>
</evidence>
<keyword evidence="1" id="KW-0732">Signal</keyword>
<evidence type="ECO:0000313" key="2">
    <source>
        <dbReference type="EMBL" id="CAF1030198.1"/>
    </source>
</evidence>
<reference evidence="2" key="1">
    <citation type="submission" date="2021-02" db="EMBL/GenBank/DDBJ databases">
        <authorList>
            <person name="Nowell W R."/>
        </authorList>
    </citation>
    <scope>NUCLEOTIDE SEQUENCE</scope>
</reference>
<evidence type="ECO:0000313" key="4">
    <source>
        <dbReference type="Proteomes" id="UP000663828"/>
    </source>
</evidence>
<evidence type="ECO:0000313" key="5">
    <source>
        <dbReference type="Proteomes" id="UP000663852"/>
    </source>
</evidence>
<keyword evidence="4" id="KW-1185">Reference proteome</keyword>
<dbReference type="Proteomes" id="UP000663852">
    <property type="component" value="Unassembled WGS sequence"/>
</dbReference>
<dbReference type="EMBL" id="CAJNOR010003021">
    <property type="protein sequence ID" value="CAF1368625.1"/>
    <property type="molecule type" value="Genomic_DNA"/>
</dbReference>